<dbReference type="AlphaFoldDB" id="A0A084WT98"/>
<keyword evidence="1" id="KW-1015">Disulfide bond</keyword>
<keyword evidence="2" id="KW-0732">Signal</keyword>
<evidence type="ECO:0000313" key="6">
    <source>
        <dbReference type="Proteomes" id="UP000030765"/>
    </source>
</evidence>
<dbReference type="PANTHER" id="PTHR10612">
    <property type="entry name" value="APOLIPOPROTEIN D"/>
    <property type="match status" value="1"/>
</dbReference>
<dbReference type="SUPFAM" id="SSF50814">
    <property type="entry name" value="Lipocalins"/>
    <property type="match status" value="1"/>
</dbReference>
<dbReference type="EMBL" id="ATLV01026880">
    <property type="status" value="NOT_ANNOTATED_CDS"/>
    <property type="molecule type" value="Genomic_DNA"/>
</dbReference>
<dbReference type="Proteomes" id="UP000030765">
    <property type="component" value="Unassembled WGS sequence"/>
</dbReference>
<dbReference type="PRINTS" id="PR01273">
    <property type="entry name" value="INVTBRTCOLOR"/>
</dbReference>
<evidence type="ECO:0000313" key="5">
    <source>
        <dbReference type="EnsemblMetazoa" id="ASIC021946-PA"/>
    </source>
</evidence>
<name>A0A084WT98_ANOSI</name>
<dbReference type="VEuPathDB" id="VectorBase:ASIS004997"/>
<dbReference type="Gene3D" id="2.40.128.20">
    <property type="match status" value="1"/>
</dbReference>
<dbReference type="EMBL" id="KE525420">
    <property type="protein sequence ID" value="KFB53442.1"/>
    <property type="molecule type" value="Genomic_DNA"/>
</dbReference>
<dbReference type="PANTHER" id="PTHR10612:SF62">
    <property type="entry name" value="LIPOCALIN_CYTOSOLIC FATTY-ACID BINDING DOMAIN-CONTAINING PROTEIN"/>
    <property type="match status" value="1"/>
</dbReference>
<evidence type="ECO:0000259" key="3">
    <source>
        <dbReference type="Pfam" id="PF00061"/>
    </source>
</evidence>
<dbReference type="Pfam" id="PF00061">
    <property type="entry name" value="Lipocalin"/>
    <property type="match status" value="1"/>
</dbReference>
<dbReference type="GO" id="GO:0006629">
    <property type="term" value="P:lipid metabolic process"/>
    <property type="evidence" value="ECO:0007669"/>
    <property type="project" value="TreeGrafter"/>
</dbReference>
<dbReference type="OrthoDB" id="565904at2759"/>
<dbReference type="OMA" id="KWYEIRR"/>
<dbReference type="InterPro" id="IPR000566">
    <property type="entry name" value="Lipocln_cytosolic_FA-bd_dom"/>
</dbReference>
<evidence type="ECO:0000256" key="1">
    <source>
        <dbReference type="ARBA" id="ARBA00023157"/>
    </source>
</evidence>
<evidence type="ECO:0000256" key="2">
    <source>
        <dbReference type="SAM" id="SignalP"/>
    </source>
</evidence>
<proteinExistence type="predicted"/>
<feature type="chain" id="PRO_5001785259" evidence="2">
    <location>
        <begin position="24"/>
        <end position="233"/>
    </location>
</feature>
<gene>
    <name evidence="4" type="ORF">ZHAS_00021946</name>
</gene>
<feature type="signal peptide" evidence="2">
    <location>
        <begin position="1"/>
        <end position="23"/>
    </location>
</feature>
<reference evidence="4 6" key="1">
    <citation type="journal article" date="2014" name="BMC Genomics">
        <title>Genome sequence of Anopheles sinensis provides insight into genetics basis of mosquito competence for malaria parasites.</title>
        <authorList>
            <person name="Zhou D."/>
            <person name="Zhang D."/>
            <person name="Ding G."/>
            <person name="Shi L."/>
            <person name="Hou Q."/>
            <person name="Ye Y."/>
            <person name="Xu Y."/>
            <person name="Zhou H."/>
            <person name="Xiong C."/>
            <person name="Li S."/>
            <person name="Yu J."/>
            <person name="Hong S."/>
            <person name="Yu X."/>
            <person name="Zou P."/>
            <person name="Chen C."/>
            <person name="Chang X."/>
            <person name="Wang W."/>
            <person name="Lv Y."/>
            <person name="Sun Y."/>
            <person name="Ma L."/>
            <person name="Shen B."/>
            <person name="Zhu C."/>
        </authorList>
    </citation>
    <scope>NUCLEOTIDE SEQUENCE [LARGE SCALE GENOMIC DNA]</scope>
</reference>
<dbReference type="InterPro" id="IPR012674">
    <property type="entry name" value="Calycin"/>
</dbReference>
<dbReference type="VEuPathDB" id="VectorBase:ASIC021946"/>
<protein>
    <submittedName>
        <fullName evidence="4">AGAP002594-PA-like protein</fullName>
    </submittedName>
</protein>
<evidence type="ECO:0000313" key="4">
    <source>
        <dbReference type="EMBL" id="KFB53442.1"/>
    </source>
</evidence>
<sequence>MVSFPKWLLLALCLWCAVGSGYSVLYTKTCLKIEENYNFNEAKYVGTWYEVRRLYDPSDPEQEDCVVMNYKAGEKGHYDILQSYQITKEGSPIYVSGAAEPQVFENSKVPKFLERYNTTKNDEPDSLIEIVAIDYDSYAIVYSCKSINGTHYTESARVLSRQTHLNNHNEDVIGIFLENHFKGPEHNWRATKQTADFCKPSLVEVAEKSGSPSGRLPTVIHLIAMLLLIKLLN</sequence>
<keyword evidence="6" id="KW-1185">Reference proteome</keyword>
<dbReference type="GO" id="GO:0005737">
    <property type="term" value="C:cytoplasm"/>
    <property type="evidence" value="ECO:0007669"/>
    <property type="project" value="TreeGrafter"/>
</dbReference>
<reference evidence="5" key="2">
    <citation type="submission" date="2020-05" db="UniProtKB">
        <authorList>
            <consortium name="EnsemblMetazoa"/>
        </authorList>
    </citation>
    <scope>IDENTIFICATION</scope>
</reference>
<dbReference type="GO" id="GO:0000302">
    <property type="term" value="P:response to reactive oxygen species"/>
    <property type="evidence" value="ECO:0007669"/>
    <property type="project" value="TreeGrafter"/>
</dbReference>
<accession>A0A084WT98</accession>
<dbReference type="EnsemblMetazoa" id="ASIC021946-RA">
    <property type="protein sequence ID" value="ASIC021946-PA"/>
    <property type="gene ID" value="ASIC021946"/>
</dbReference>
<feature type="domain" description="Lipocalin/cytosolic fatty-acid binding" evidence="3">
    <location>
        <begin position="45"/>
        <end position="168"/>
    </location>
</feature>
<organism evidence="4">
    <name type="scientific">Anopheles sinensis</name>
    <name type="common">Mosquito</name>
    <dbReference type="NCBI Taxonomy" id="74873"/>
    <lineage>
        <taxon>Eukaryota</taxon>
        <taxon>Metazoa</taxon>
        <taxon>Ecdysozoa</taxon>
        <taxon>Arthropoda</taxon>
        <taxon>Hexapoda</taxon>
        <taxon>Insecta</taxon>
        <taxon>Pterygota</taxon>
        <taxon>Neoptera</taxon>
        <taxon>Endopterygota</taxon>
        <taxon>Diptera</taxon>
        <taxon>Nematocera</taxon>
        <taxon>Culicoidea</taxon>
        <taxon>Culicidae</taxon>
        <taxon>Anophelinae</taxon>
        <taxon>Anopheles</taxon>
    </lineage>
</organism>
<dbReference type="GO" id="GO:0031409">
    <property type="term" value="F:pigment binding"/>
    <property type="evidence" value="ECO:0007669"/>
    <property type="project" value="InterPro"/>
</dbReference>
<dbReference type="InterPro" id="IPR003057">
    <property type="entry name" value="Invtbrt_color"/>
</dbReference>